<keyword evidence="3" id="KW-1185">Reference proteome</keyword>
<evidence type="ECO:0000259" key="1">
    <source>
        <dbReference type="Pfam" id="PF11695"/>
    </source>
</evidence>
<gene>
    <name evidence="2" type="ORF">ACFPRH_26750</name>
</gene>
<feature type="domain" description="DUF3291" evidence="1">
    <location>
        <begin position="65"/>
        <end position="133"/>
    </location>
</feature>
<dbReference type="InterPro" id="IPR021708">
    <property type="entry name" value="DUF3291"/>
</dbReference>
<evidence type="ECO:0000313" key="2">
    <source>
        <dbReference type="EMBL" id="MFC5155337.1"/>
    </source>
</evidence>
<reference evidence="3" key="1">
    <citation type="journal article" date="2019" name="Int. J. Syst. Evol. Microbiol.">
        <title>The Global Catalogue of Microorganisms (GCM) 10K type strain sequencing project: providing services to taxonomists for standard genome sequencing and annotation.</title>
        <authorList>
            <consortium name="The Broad Institute Genomics Platform"/>
            <consortium name="The Broad Institute Genome Sequencing Center for Infectious Disease"/>
            <person name="Wu L."/>
            <person name="Ma J."/>
        </authorList>
    </citation>
    <scope>NUCLEOTIDE SEQUENCE [LARGE SCALE GENOMIC DNA]</scope>
    <source>
        <strain evidence="3">PCU 266</strain>
    </source>
</reference>
<protein>
    <submittedName>
        <fullName evidence="2">DUF3291 domain-containing protein</fullName>
    </submittedName>
</protein>
<dbReference type="InterPro" id="IPR011008">
    <property type="entry name" value="Dimeric_a/b-barrel"/>
</dbReference>
<proteinExistence type="predicted"/>
<dbReference type="Gene3D" id="3.30.70.100">
    <property type="match status" value="1"/>
</dbReference>
<dbReference type="SUPFAM" id="SSF54909">
    <property type="entry name" value="Dimeric alpha+beta barrel"/>
    <property type="match status" value="1"/>
</dbReference>
<dbReference type="Pfam" id="PF11695">
    <property type="entry name" value="DUF3291"/>
    <property type="match status" value="1"/>
</dbReference>
<name>A0ABW0ANR7_9ACTN</name>
<dbReference type="Proteomes" id="UP001596160">
    <property type="component" value="Unassembled WGS sequence"/>
</dbReference>
<accession>A0ABW0ANR7</accession>
<dbReference type="RefSeq" id="WP_344483058.1">
    <property type="nucleotide sequence ID" value="NZ_BAAASB010000019.1"/>
</dbReference>
<dbReference type="EMBL" id="JBHSKP010000022">
    <property type="protein sequence ID" value="MFC5155337.1"/>
    <property type="molecule type" value="Genomic_DNA"/>
</dbReference>
<evidence type="ECO:0000313" key="3">
    <source>
        <dbReference type="Proteomes" id="UP001596160"/>
    </source>
</evidence>
<sequence>MPTLPWTTLNPTTPGTRAYVMAGCFQAASPGQVPRFLMKSLAAWNQIRYAPGAIGASLIAQPLERTFSTLSAWEDRDALYAYVRTEPHRSIMTELRPSTRRAVFAFWEAPVEELPISWDEARRRLREQESAGRAGQILRQY</sequence>
<comment type="caution">
    <text evidence="2">The sequence shown here is derived from an EMBL/GenBank/DDBJ whole genome shotgun (WGS) entry which is preliminary data.</text>
</comment>
<organism evidence="2 3">
    <name type="scientific">Streptomyces amakusaensis</name>
    <dbReference type="NCBI Taxonomy" id="67271"/>
    <lineage>
        <taxon>Bacteria</taxon>
        <taxon>Bacillati</taxon>
        <taxon>Actinomycetota</taxon>
        <taxon>Actinomycetes</taxon>
        <taxon>Kitasatosporales</taxon>
        <taxon>Streptomycetaceae</taxon>
        <taxon>Streptomyces</taxon>
    </lineage>
</organism>